<sequence>MQTVVCAGLSVADAADMPPEAAVALAVGGRWGRTAMLLLAGGPAVWPAPQGVAVPGGLGTARSGLVAGLIPLGVAGGAATSAVLVHRLLTFRLHVPLGTLALRAVQRKGYA</sequence>
<keyword evidence="1" id="KW-0472">Membrane</keyword>
<gene>
    <name evidence="2" type="ORF">HEP81_00302</name>
</gene>
<keyword evidence="1" id="KW-0812">Transmembrane</keyword>
<organism evidence="2 3">
    <name type="scientific">Streptomyces griseofuscus</name>
    <dbReference type="NCBI Taxonomy" id="146922"/>
    <lineage>
        <taxon>Bacteria</taxon>
        <taxon>Bacillati</taxon>
        <taxon>Actinomycetota</taxon>
        <taxon>Actinomycetes</taxon>
        <taxon>Kitasatosporales</taxon>
        <taxon>Streptomycetaceae</taxon>
        <taxon>Streptomyces</taxon>
    </lineage>
</organism>
<keyword evidence="1" id="KW-1133">Transmembrane helix</keyword>
<dbReference type="RefSeq" id="WP_157854615.1">
    <property type="nucleotide sequence ID" value="NZ_CP051006.1"/>
</dbReference>
<accession>A0A7H1PRF9</accession>
<dbReference type="KEGG" id="sgf:HEP81_00302"/>
<dbReference type="GeneID" id="91459967"/>
<dbReference type="AlphaFoldDB" id="A0A7H1PRF9"/>
<reference evidence="2 3" key="1">
    <citation type="submission" date="2020-04" db="EMBL/GenBank/DDBJ databases">
        <title>Characterization and engineering of Streptomyces griseofuscus DSM40191 as a potential heterologous host for expression of BGCs.</title>
        <authorList>
            <person name="Gren T."/>
            <person name="Whitford C.M."/>
            <person name="Mohite O.S."/>
            <person name="Joergensen T.S."/>
            <person name="Nielsen J.B."/>
            <person name="Lee S.Y."/>
            <person name="Weber T."/>
        </authorList>
    </citation>
    <scope>NUCLEOTIDE SEQUENCE [LARGE SCALE GENOMIC DNA]</scope>
    <source>
        <strain evidence="2 3">DSM 40191</strain>
    </source>
</reference>
<dbReference type="Proteomes" id="UP000516422">
    <property type="component" value="Chromosome"/>
</dbReference>
<dbReference type="EMBL" id="CP051006">
    <property type="protein sequence ID" value="QNT90639.1"/>
    <property type="molecule type" value="Genomic_DNA"/>
</dbReference>
<evidence type="ECO:0000313" key="3">
    <source>
        <dbReference type="Proteomes" id="UP000516422"/>
    </source>
</evidence>
<evidence type="ECO:0000313" key="2">
    <source>
        <dbReference type="EMBL" id="QNT90639.1"/>
    </source>
</evidence>
<protein>
    <submittedName>
        <fullName evidence="2">Uncharacterized protein</fullName>
    </submittedName>
</protein>
<name>A0A7H1PRF9_9ACTN</name>
<evidence type="ECO:0000256" key="1">
    <source>
        <dbReference type="SAM" id="Phobius"/>
    </source>
</evidence>
<feature type="transmembrane region" description="Helical" evidence="1">
    <location>
        <begin position="65"/>
        <end position="85"/>
    </location>
</feature>
<proteinExistence type="predicted"/>